<feature type="transmembrane region" description="Helical" evidence="6">
    <location>
        <begin position="1664"/>
        <end position="1687"/>
    </location>
</feature>
<keyword evidence="4 6" id="KW-0472">Membrane</keyword>
<feature type="transmembrane region" description="Helical" evidence="6">
    <location>
        <begin position="253"/>
        <end position="274"/>
    </location>
</feature>
<feature type="region of interest" description="Disordered" evidence="5">
    <location>
        <begin position="1"/>
        <end position="41"/>
    </location>
</feature>
<feature type="transmembrane region" description="Helical" evidence="6">
    <location>
        <begin position="1119"/>
        <end position="1141"/>
    </location>
</feature>
<feature type="transmembrane region" description="Helical" evidence="6">
    <location>
        <begin position="289"/>
        <end position="311"/>
    </location>
</feature>
<evidence type="ECO:0000256" key="4">
    <source>
        <dbReference type="ARBA" id="ARBA00023136"/>
    </source>
</evidence>
<feature type="transmembrane region" description="Helical" evidence="6">
    <location>
        <begin position="429"/>
        <end position="448"/>
    </location>
</feature>
<dbReference type="InterPro" id="IPR043203">
    <property type="entry name" value="VGCC_Ca_Na"/>
</dbReference>
<feature type="transmembrane region" description="Helical" evidence="6">
    <location>
        <begin position="753"/>
        <end position="770"/>
    </location>
</feature>
<feature type="transmembrane region" description="Helical" evidence="6">
    <location>
        <begin position="1507"/>
        <end position="1528"/>
    </location>
</feature>
<reference evidence="10" key="2">
    <citation type="submission" date="2012-11" db="EMBL/GenBank/DDBJ databases">
        <authorList>
            <person name="Kuo A."/>
            <person name="Curtis B.A."/>
            <person name="Tanifuji G."/>
            <person name="Burki F."/>
            <person name="Gruber A."/>
            <person name="Irimia M."/>
            <person name="Maruyama S."/>
            <person name="Arias M.C."/>
            <person name="Ball S.G."/>
            <person name="Gile G.H."/>
            <person name="Hirakawa Y."/>
            <person name="Hopkins J.F."/>
            <person name="Rensing S.A."/>
            <person name="Schmutz J."/>
            <person name="Symeonidi A."/>
            <person name="Elias M."/>
            <person name="Eveleigh R.J."/>
            <person name="Herman E.K."/>
            <person name="Klute M.J."/>
            <person name="Nakayama T."/>
            <person name="Obornik M."/>
            <person name="Reyes-Prieto A."/>
            <person name="Armbrust E.V."/>
            <person name="Aves S.J."/>
            <person name="Beiko R.G."/>
            <person name="Coutinho P."/>
            <person name="Dacks J.B."/>
            <person name="Durnford D.G."/>
            <person name="Fast N.M."/>
            <person name="Green B.R."/>
            <person name="Grisdale C."/>
            <person name="Hempe F."/>
            <person name="Henrissat B."/>
            <person name="Hoppner M.P."/>
            <person name="Ishida K.-I."/>
            <person name="Kim E."/>
            <person name="Koreny L."/>
            <person name="Kroth P.G."/>
            <person name="Liu Y."/>
            <person name="Malik S.-B."/>
            <person name="Maier U.G."/>
            <person name="McRose D."/>
            <person name="Mock T."/>
            <person name="Neilson J.A."/>
            <person name="Onodera N.T."/>
            <person name="Poole A.M."/>
            <person name="Pritham E.J."/>
            <person name="Richards T.A."/>
            <person name="Rocap G."/>
            <person name="Roy S.W."/>
            <person name="Sarai C."/>
            <person name="Schaack S."/>
            <person name="Shirato S."/>
            <person name="Slamovits C.H."/>
            <person name="Spencer D.F."/>
            <person name="Suzuki S."/>
            <person name="Worden A.Z."/>
            <person name="Zauner S."/>
            <person name="Barry K."/>
            <person name="Bell C."/>
            <person name="Bharti A.K."/>
            <person name="Crow J.A."/>
            <person name="Grimwood J."/>
            <person name="Kramer R."/>
            <person name="Lindquist E."/>
            <person name="Lucas S."/>
            <person name="Salamov A."/>
            <person name="McFadden G.I."/>
            <person name="Lane C.E."/>
            <person name="Keeling P.J."/>
            <person name="Gray M.W."/>
            <person name="Grigoriev I.V."/>
            <person name="Archibald J.M."/>
        </authorList>
    </citation>
    <scope>NUCLEOTIDE SEQUENCE</scope>
    <source>
        <strain evidence="10">CCMP2712</strain>
    </source>
</reference>
<evidence type="ECO:0000256" key="3">
    <source>
        <dbReference type="ARBA" id="ARBA00022989"/>
    </source>
</evidence>
<feature type="transmembrane region" description="Helical" evidence="6">
    <location>
        <begin position="1089"/>
        <end position="1107"/>
    </location>
</feature>
<feature type="transmembrane region" description="Helical" evidence="6">
    <location>
        <begin position="948"/>
        <end position="964"/>
    </location>
</feature>
<dbReference type="GO" id="GO:0001518">
    <property type="term" value="C:voltage-gated sodium channel complex"/>
    <property type="evidence" value="ECO:0007669"/>
    <property type="project" value="TreeGrafter"/>
</dbReference>
<dbReference type="Pfam" id="PF00520">
    <property type="entry name" value="Ion_trans"/>
    <property type="match status" value="4"/>
</dbReference>
<reference evidence="9" key="3">
    <citation type="submission" date="2016-03" db="UniProtKB">
        <authorList>
            <consortium name="EnsemblProtists"/>
        </authorList>
    </citation>
    <scope>IDENTIFICATION</scope>
</reference>
<dbReference type="GO" id="GO:0005248">
    <property type="term" value="F:voltage-gated sodium channel activity"/>
    <property type="evidence" value="ECO:0007669"/>
    <property type="project" value="TreeGrafter"/>
</dbReference>
<feature type="domain" description="Ion transport" evidence="7">
    <location>
        <begin position="1093"/>
        <end position="1365"/>
    </location>
</feature>
<evidence type="ECO:0000313" key="10">
    <source>
        <dbReference type="Proteomes" id="UP000011087"/>
    </source>
</evidence>
<evidence type="ECO:0000259" key="7">
    <source>
        <dbReference type="Pfam" id="PF00520"/>
    </source>
</evidence>
<name>L1K1N2_GUITC</name>
<keyword evidence="10" id="KW-1185">Reference proteome</keyword>
<dbReference type="RefSeq" id="XP_005841459.1">
    <property type="nucleotide sequence ID" value="XM_005841402.1"/>
</dbReference>
<feature type="domain" description="Ion transport" evidence="7">
    <location>
        <begin position="677"/>
        <end position="1007"/>
    </location>
</feature>
<keyword evidence="3 6" id="KW-1133">Transmembrane helix</keyword>
<feature type="compositionally biased region" description="Basic and acidic residues" evidence="5">
    <location>
        <begin position="98"/>
        <end position="116"/>
    </location>
</feature>
<dbReference type="SUPFAM" id="SSF81324">
    <property type="entry name" value="Voltage-gated potassium channels"/>
    <property type="match status" value="4"/>
</dbReference>
<dbReference type="KEGG" id="gtt:GUITHDRAFT_132199"/>
<evidence type="ECO:0000256" key="1">
    <source>
        <dbReference type="ARBA" id="ARBA00004141"/>
    </source>
</evidence>
<feature type="domain" description="Ion transport" evidence="7">
    <location>
        <begin position="209"/>
        <end position="493"/>
    </location>
</feature>
<evidence type="ECO:0000256" key="2">
    <source>
        <dbReference type="ARBA" id="ARBA00022692"/>
    </source>
</evidence>
<evidence type="ECO:0000313" key="8">
    <source>
        <dbReference type="EMBL" id="EKX54479.1"/>
    </source>
</evidence>
<dbReference type="eggNOG" id="KOG2302">
    <property type="taxonomic scope" value="Eukaryota"/>
</dbReference>
<feature type="compositionally biased region" description="Basic and acidic residues" evidence="5">
    <location>
        <begin position="1803"/>
        <end position="1816"/>
    </location>
</feature>
<dbReference type="Proteomes" id="UP000011087">
    <property type="component" value="Unassembled WGS sequence"/>
</dbReference>
<keyword evidence="2 6" id="KW-0812">Transmembrane</keyword>
<dbReference type="OrthoDB" id="272031at2759"/>
<feature type="transmembrane region" description="Helical" evidence="6">
    <location>
        <begin position="1408"/>
        <end position="1429"/>
    </location>
</feature>
<protein>
    <recommendedName>
        <fullName evidence="7">Ion transport domain-containing protein</fullName>
    </recommendedName>
</protein>
<dbReference type="PaxDb" id="55529-EKX54479"/>
<dbReference type="Gene3D" id="1.10.287.70">
    <property type="match status" value="4"/>
</dbReference>
<dbReference type="InterPro" id="IPR027359">
    <property type="entry name" value="Volt_channel_dom_sf"/>
</dbReference>
<feature type="transmembrane region" description="Helical" evidence="6">
    <location>
        <begin position="832"/>
        <end position="854"/>
    </location>
</feature>
<proteinExistence type="predicted"/>
<feature type="transmembrane region" description="Helical" evidence="6">
    <location>
        <begin position="1224"/>
        <end position="1245"/>
    </location>
</feature>
<evidence type="ECO:0000313" key="9">
    <source>
        <dbReference type="EnsemblProtists" id="EKX54479"/>
    </source>
</evidence>
<evidence type="ECO:0000256" key="5">
    <source>
        <dbReference type="SAM" id="MobiDB-lite"/>
    </source>
</evidence>
<dbReference type="GeneID" id="17311000"/>
<feature type="transmembrane region" description="Helical" evidence="6">
    <location>
        <begin position="460"/>
        <end position="488"/>
    </location>
</feature>
<feature type="transmembrane region" description="Helical" evidence="6">
    <location>
        <begin position="1449"/>
        <end position="1467"/>
    </location>
</feature>
<accession>L1K1N2</accession>
<feature type="transmembrane region" description="Helical" evidence="6">
    <location>
        <begin position="1329"/>
        <end position="1355"/>
    </location>
</feature>
<feature type="region of interest" description="Disordered" evidence="5">
    <location>
        <begin position="1794"/>
        <end position="1847"/>
    </location>
</feature>
<sequence length="1879" mass="212983">MSSRRSHRPAPLQAELAFVQTEGEARDHPKEPEPAILLSPTGLLLQEHAAKRPWVSDEVKNSKYYRRSSLQRRTDERADSMKQEESVTATEFLKKLKQETSSHDLKNRERRSRRESSTTTGVEPDEETVRVDRVRLLRKVTQNFELVGNSIYTTIAAEKEFIRSQRYTFKSFVSDLNDLYVVKKIRLLFRPLTAAVVGGRFCIFLVEWPLWSSIVLGLVLSNALLLAIYDPLDDPSTMPNSSRRTTLEDGIKAFSFLFAWELLISFIAQGAYFAGSNSYLRSNWHKVDFLIVALGILDFLPGLSSSSVSALRSLRVLRPLRTITRFNHLQELLVLIVRTIPLLKTILLMLFILSVLYGAIGIQLWQGIMRRRCFSVETGQRFGNLLPFYGFDRTCTLQGSVSPGLFACPAGYSCIAQVNQNPYLGFDNYVASFMTLFQILMLDGWGAICDQIIDAYSPLAIILIVVILITGPFMVLKLFLAVVAYKLWEIENEKRRRRVRDVILSWSFQLERSCFELWFENYKMLRLARNGSLGGLAWLRHRRELRTAYEGWRNFTFCFDGTQASKLAYLKRRNARRLRLKLAEDAFSLEMKVTLLMATHPRLGRDSRLFALHSHVKVWKVIFKEVSESMRSDLLQLLYDKDWEENAWGDAEIAATLREFRVIAMSRRGLVAIDSSAWFEALIAFATLFNGLLLALQHERESTPGRLWGSDANYFRFKVSLAGGFLLVSAVFLLEMIVRVLVHGPWYYLQTRWRLLDLLVVIVCFLLLPVDLQDFTCVDQLDSYDQCSSGGSILRVFRSFRLLRLIRFLKILSTFPELALQLESSLGVLKQVTGVLTLMALILFVYVSMGLSLFGGKLYQPVKPYDLMLGSSVYVHLAQTQLGARGLPGLVEDIQPERRRRYLVWVRTGFTDWARDFDRERPKEWMTIASESGQGDAIISSSVPRSNFNTFFFAFTSVLQIVFNRGWPSIFWNAVDQVGFYSCWYFYSLIFIGNWLLVSVGFGMIITGKIGRERETQEDRGRVPRPRPSLLARVLMSIRRRVIGSSEEAEAQLDSALSPTKASSRDREEEEIKFTAFQVNLQQTLSSQAYLVLKSLVVVLSCACTLLERPSISKSERSLVIFLYAVTTVLFLFDFLLHVWGFTARRCVRRVSWVVEAACLMAALLDEIVSFLYSKGEAPADGSSSLAVVRVLRVWFLLDLLLLRKRGKLGLQSFELLLRSLLHSVSPILNTVLLSVVVFTGFAILGMQLLGGKLNQCSDPVIFAKSNCTGSDGHARPRMWYSSSLTFDWFGSALESVWVISAANDWIGFMWEGVDATSTETGPYQNHQLAIALFYFGVTASAALIVLNIFIGVFVSSYQAIHRQAERSRSAPSKPTRSQLPTILDVREIKDPRKILCRKIMSVLQERLVTVSNVYFTLLFGAECLFRIFAVGQRHYFSSYLNCFDYSVFLVGVIGLISDSPALGGWIRSVRWIRAFRTLRVLKVLGAHKIVRSIGSIRDVLLALQKAVPIALHLILLLCCVFYMYGVIGVKDEDPSSALTSKLLGAHTHFRHVGWALLSLLKVATVDGVSPLLKKLDLSPGVRLPDEETAVSKAIEAMRMWNNATRSSLRRAFLLEARAHVPGCLTSSELDRMQEAGVLDCRLADEEKATSCRSTCGNFWLSQVYFMSFAMVTSFVLLNVLVSVFIIELRRSHDRSKPKMITKTLDVEKFHRICKRWRWNAVLRVAYGHWLILNDYSLHSDSAEFTQDSRSTSTSDLSSLSSCGGILPREEELKEEESVSESERSTEAAHKFLITKGKRLNRQHADEEQAEMHRPEGGQAGSAAHAAATRQSRRKSSVAARHAGTSSLKALRDSLNEADKVTEKIAAFKAVSRKELRKR</sequence>
<dbReference type="HOGENOM" id="CLU_236254_0_0_1"/>
<gene>
    <name evidence="8" type="ORF">GUITHDRAFT_132199</name>
</gene>
<feature type="transmembrane region" description="Helical" evidence="6">
    <location>
        <begin position="346"/>
        <end position="365"/>
    </location>
</feature>
<feature type="domain" description="Ion transport" evidence="7">
    <location>
        <begin position="1407"/>
        <end position="1688"/>
    </location>
</feature>
<feature type="transmembrane region" description="Helical" evidence="6">
    <location>
        <begin position="984"/>
        <end position="1006"/>
    </location>
</feature>
<dbReference type="PANTHER" id="PTHR10037:SF62">
    <property type="entry name" value="SODIUM CHANNEL PROTEIN 60E"/>
    <property type="match status" value="1"/>
</dbReference>
<dbReference type="EnsemblProtists" id="EKX54479">
    <property type="protein sequence ID" value="EKX54479"/>
    <property type="gene ID" value="GUITHDRAFT_132199"/>
</dbReference>
<organism evidence="8">
    <name type="scientific">Guillardia theta (strain CCMP2712)</name>
    <name type="common">Cryptophyte</name>
    <dbReference type="NCBI Taxonomy" id="905079"/>
    <lineage>
        <taxon>Eukaryota</taxon>
        <taxon>Cryptophyceae</taxon>
        <taxon>Pyrenomonadales</taxon>
        <taxon>Geminigeraceae</taxon>
        <taxon>Guillardia</taxon>
    </lineage>
</organism>
<dbReference type="eggNOG" id="KOG2301">
    <property type="taxonomic scope" value="Eukaryota"/>
</dbReference>
<feature type="transmembrane region" description="Helical" evidence="6">
    <location>
        <begin position="717"/>
        <end position="741"/>
    </location>
</feature>
<feature type="compositionally biased region" description="Basic and acidic residues" evidence="5">
    <location>
        <begin position="23"/>
        <end position="33"/>
    </location>
</feature>
<feature type="transmembrane region" description="Helical" evidence="6">
    <location>
        <begin position="677"/>
        <end position="697"/>
    </location>
</feature>
<reference evidence="8 10" key="1">
    <citation type="journal article" date="2012" name="Nature">
        <title>Algal genomes reveal evolutionary mosaicism and the fate of nucleomorphs.</title>
        <authorList>
            <consortium name="DOE Joint Genome Institute"/>
            <person name="Curtis B.A."/>
            <person name="Tanifuji G."/>
            <person name="Burki F."/>
            <person name="Gruber A."/>
            <person name="Irimia M."/>
            <person name="Maruyama S."/>
            <person name="Arias M.C."/>
            <person name="Ball S.G."/>
            <person name="Gile G.H."/>
            <person name="Hirakawa Y."/>
            <person name="Hopkins J.F."/>
            <person name="Kuo A."/>
            <person name="Rensing S.A."/>
            <person name="Schmutz J."/>
            <person name="Symeonidi A."/>
            <person name="Elias M."/>
            <person name="Eveleigh R.J."/>
            <person name="Herman E.K."/>
            <person name="Klute M.J."/>
            <person name="Nakayama T."/>
            <person name="Obornik M."/>
            <person name="Reyes-Prieto A."/>
            <person name="Armbrust E.V."/>
            <person name="Aves S.J."/>
            <person name="Beiko R.G."/>
            <person name="Coutinho P."/>
            <person name="Dacks J.B."/>
            <person name="Durnford D.G."/>
            <person name="Fast N.M."/>
            <person name="Green B.R."/>
            <person name="Grisdale C.J."/>
            <person name="Hempel F."/>
            <person name="Henrissat B."/>
            <person name="Hoppner M.P."/>
            <person name="Ishida K."/>
            <person name="Kim E."/>
            <person name="Koreny L."/>
            <person name="Kroth P.G."/>
            <person name="Liu Y."/>
            <person name="Malik S.B."/>
            <person name="Maier U.G."/>
            <person name="McRose D."/>
            <person name="Mock T."/>
            <person name="Neilson J.A."/>
            <person name="Onodera N.T."/>
            <person name="Poole A.M."/>
            <person name="Pritham E.J."/>
            <person name="Richards T.A."/>
            <person name="Rocap G."/>
            <person name="Roy S.W."/>
            <person name="Sarai C."/>
            <person name="Schaack S."/>
            <person name="Shirato S."/>
            <person name="Slamovits C.H."/>
            <person name="Spencer D.F."/>
            <person name="Suzuki S."/>
            <person name="Worden A.Z."/>
            <person name="Zauner S."/>
            <person name="Barry K."/>
            <person name="Bell C."/>
            <person name="Bharti A.K."/>
            <person name="Crow J.A."/>
            <person name="Grimwood J."/>
            <person name="Kramer R."/>
            <person name="Lindquist E."/>
            <person name="Lucas S."/>
            <person name="Salamov A."/>
            <person name="McFadden G.I."/>
            <person name="Lane C.E."/>
            <person name="Keeling P.J."/>
            <person name="Gray M.W."/>
            <person name="Grigoriev I.V."/>
            <person name="Archibald J.M."/>
        </authorList>
    </citation>
    <scope>NUCLEOTIDE SEQUENCE</scope>
    <source>
        <strain evidence="8 10">CCMP2712</strain>
    </source>
</reference>
<feature type="region of interest" description="Disordered" evidence="5">
    <location>
        <begin position="98"/>
        <end position="126"/>
    </location>
</feature>
<dbReference type="PANTHER" id="PTHR10037">
    <property type="entry name" value="VOLTAGE-GATED CATION CHANNEL CALCIUM AND SODIUM"/>
    <property type="match status" value="1"/>
</dbReference>
<dbReference type="EMBL" id="JH992967">
    <property type="protein sequence ID" value="EKX54479.1"/>
    <property type="molecule type" value="Genomic_DNA"/>
</dbReference>
<comment type="subcellular location">
    <subcellularLocation>
        <location evidence="1">Membrane</location>
        <topology evidence="1">Multi-pass membrane protein</topology>
    </subcellularLocation>
</comment>
<dbReference type="Gene3D" id="1.20.120.350">
    <property type="entry name" value="Voltage-gated potassium channels. Chain C"/>
    <property type="match status" value="4"/>
</dbReference>
<evidence type="ECO:0000256" key="6">
    <source>
        <dbReference type="SAM" id="Phobius"/>
    </source>
</evidence>
<feature type="transmembrane region" description="Helical" evidence="6">
    <location>
        <begin position="212"/>
        <end position="232"/>
    </location>
</feature>
<dbReference type="InterPro" id="IPR005821">
    <property type="entry name" value="Ion_trans_dom"/>
</dbReference>